<dbReference type="AlphaFoldDB" id="A0A6G0W0F3"/>
<proteinExistence type="predicted"/>
<dbReference type="PANTHER" id="PTHR33053:SF24">
    <property type="entry name" value="TRANSPOSASE DOMAIN-CONTAINING PROTEIN"/>
    <property type="match status" value="1"/>
</dbReference>
<accession>A0A6G0W0F3</accession>
<dbReference type="PANTHER" id="PTHR33053">
    <property type="entry name" value="PROTEIN, PUTATIVE-RELATED"/>
    <property type="match status" value="1"/>
</dbReference>
<gene>
    <name evidence="2" type="ORF">FWK35_00030374</name>
</gene>
<organism evidence="2 3">
    <name type="scientific">Aphis craccivora</name>
    <name type="common">Cowpea aphid</name>
    <dbReference type="NCBI Taxonomy" id="307492"/>
    <lineage>
        <taxon>Eukaryota</taxon>
        <taxon>Metazoa</taxon>
        <taxon>Ecdysozoa</taxon>
        <taxon>Arthropoda</taxon>
        <taxon>Hexapoda</taxon>
        <taxon>Insecta</taxon>
        <taxon>Pterygota</taxon>
        <taxon>Neoptera</taxon>
        <taxon>Paraneoptera</taxon>
        <taxon>Hemiptera</taxon>
        <taxon>Sternorrhyncha</taxon>
        <taxon>Aphidomorpha</taxon>
        <taxon>Aphidoidea</taxon>
        <taxon>Aphididae</taxon>
        <taxon>Aphidini</taxon>
        <taxon>Aphis</taxon>
        <taxon>Aphis</taxon>
    </lineage>
</organism>
<dbReference type="Pfam" id="PF16064">
    <property type="entry name" value="DUF4806"/>
    <property type="match status" value="1"/>
</dbReference>
<keyword evidence="3" id="KW-1185">Reference proteome</keyword>
<feature type="domain" description="DUF4806" evidence="1">
    <location>
        <begin position="100"/>
        <end position="174"/>
    </location>
</feature>
<evidence type="ECO:0000313" key="2">
    <source>
        <dbReference type="EMBL" id="KAF0717048.1"/>
    </source>
</evidence>
<dbReference type="EMBL" id="VUJU01009886">
    <property type="protein sequence ID" value="KAF0717048.1"/>
    <property type="molecule type" value="Genomic_DNA"/>
</dbReference>
<sequence>MISVFDNPGNDNEQINLNETSQQDNFNMSCLNTHSVQDLSNIVNHNIISDEPVETAEIILLRNIYSYIKRLDGRMDRIEKYLVDSSTSPANKQPLDDSFSIFPINDFQNIINIDEKIKNDEQFEKKMINFISTIGGKNIKNFVKRILQRLFTNELSSKCSWTGFRNNFRLENLKIINIMKEIGRINFSYTDVVFEEHLKKKKEIHAMSRRQFQRTILSKNIKPANPLEKDSGCISIEVTTQPKEELSNNFTPVTTLSEDTTKMTVCSDISLSKSNSTSTTVIHTTAECVTDNFASDCYVNDYDNNISLENKLQKLISKYHVSHNFVNELLVILRSEGLKLPKDSRTLLKTPKKHEIISIEPGSYIHIGIEFMITPILTKYFDKIKDTSIVKLSLNIDGLPTTKSSKSNFWPILISFVDIHELSKIVVPVGIYHDKYKKPNSISDFLNPFISEMELLLVSGFQIICDAPAKAFILNVKGHNSYHSCNSCIVEGVFLNNRMAFPDLNSSLRTNISFRNQHDEDYHKGFCPLTKFNTNIIDNVVLEYMHNICLGVVKRLLLFWKKGKKPVRFLNDDISNEISSELICLKAFFPKEFSRSPRSLEELEYWKATEFRSFLLYSGPIVLKGRLKKSLYKHFMILHCAIRLLLSNDTCMAYNDVANDLLRQFVEEYSFLYGEEYITYNVHGLIHIAHFVKIHGPLDKFSAFKFENCLQMIKMSLKNARFPLQDVYNRIIEQKNIEIVEPIASYPILKNEIVYNHVFHPDPTDTLYENANGSVYFEVVKYNAVPFFDNPLVSDIFGDFYVDIFNETDSFLINMCDIKHKCLFFNISDAKAVAITLVWNECIHF</sequence>
<dbReference type="OrthoDB" id="6572584at2759"/>
<dbReference type="InterPro" id="IPR032071">
    <property type="entry name" value="DUF4806"/>
</dbReference>
<evidence type="ECO:0000259" key="1">
    <source>
        <dbReference type="Pfam" id="PF16064"/>
    </source>
</evidence>
<evidence type="ECO:0000313" key="3">
    <source>
        <dbReference type="Proteomes" id="UP000478052"/>
    </source>
</evidence>
<protein>
    <submittedName>
        <fullName evidence="2">DUF4806 domain-containing protein</fullName>
    </submittedName>
</protein>
<dbReference type="Proteomes" id="UP000478052">
    <property type="component" value="Unassembled WGS sequence"/>
</dbReference>
<comment type="caution">
    <text evidence="2">The sequence shown here is derived from an EMBL/GenBank/DDBJ whole genome shotgun (WGS) entry which is preliminary data.</text>
</comment>
<reference evidence="2 3" key="1">
    <citation type="submission" date="2019-08" db="EMBL/GenBank/DDBJ databases">
        <title>Whole genome of Aphis craccivora.</title>
        <authorList>
            <person name="Voronova N.V."/>
            <person name="Shulinski R.S."/>
            <person name="Bandarenka Y.V."/>
            <person name="Zhorov D.G."/>
            <person name="Warner D."/>
        </authorList>
    </citation>
    <scope>NUCLEOTIDE SEQUENCE [LARGE SCALE GENOMIC DNA]</scope>
    <source>
        <strain evidence="2">180601</strain>
        <tissue evidence="2">Whole Body</tissue>
    </source>
</reference>
<name>A0A6G0W0F3_APHCR</name>